<proteinExistence type="predicted"/>
<dbReference type="GO" id="GO:0043138">
    <property type="term" value="F:3'-5' DNA helicase activity"/>
    <property type="evidence" value="ECO:0007669"/>
    <property type="project" value="TreeGrafter"/>
</dbReference>
<dbReference type="GO" id="GO:0003677">
    <property type="term" value="F:DNA binding"/>
    <property type="evidence" value="ECO:0007669"/>
    <property type="project" value="UniProtKB-KW"/>
</dbReference>
<evidence type="ECO:0000259" key="8">
    <source>
        <dbReference type="PROSITE" id="PS51198"/>
    </source>
</evidence>
<dbReference type="AlphaFoldDB" id="A0A9X1X042"/>
<dbReference type="EMBL" id="JAKUML010000013">
    <property type="protein sequence ID" value="MCJ8147002.1"/>
    <property type="molecule type" value="Genomic_DNA"/>
</dbReference>
<evidence type="ECO:0000256" key="3">
    <source>
        <dbReference type="ARBA" id="ARBA00022806"/>
    </source>
</evidence>
<sequence length="667" mass="76980">MLPTIKISEADIHYAERLLLPVDKTFDDERRAFIRNLSTIDLQAVPGSGKTTALLAKLLILEKKLPLPDGSGILVLSHTNAAINEIKDKIQQHCPKLFRYPNFIGTIQSFVNEFLASPYCALTIKKKPLLVENEKYFSYISFNLSYKTKTALQNRNINYFEFLSESFLNAESKFQHFWNGEEKTINRIGSHTATYSELYNLKHKLLVEGILCFNDCYALAKKYINKYPAVIEIMNQRFKFVFVDEMQDMATHQHDLIEKLFYVDGQGRSVLQRIGDINQSIYSASNEKIDDVWKYREHTLSLMNSLRLSPEIADLVKNFALYPDHCTNIKGLYPCDLKPHLILYGDNEHQDVIPYFTTLVTKYRDEGELNIDPDKSGQVKIIAWSTEWDDGHNDGKIRLVDYYPLFKKNESKPKTDYDCLKSYFHFYDKKANLLAPIRNNILNALLKILRFENIQIDGEAVYSSYKLLKYLKQDSPTDYDQLNLKIYQCALKTVQGKTTDALSDLQGYIPTFVTYFDKTHSLSPTCMNFINGNTTKIETPAQENTKSSNIVEIDNLQIEVTNVHAVKGQTHCATLYVESFFSRGYGNYESERLRNQFLGTQTIPETLEIQNTSHDKIIRSAKMAYVGFSRATQLLCIAIHKDRFNTHLSNIDRNLWEVHEVPKKENS</sequence>
<name>A0A9X1X042_9GAMM</name>
<dbReference type="Gene3D" id="3.40.50.300">
    <property type="entry name" value="P-loop containing nucleotide triphosphate hydrolases"/>
    <property type="match status" value="1"/>
</dbReference>
<accession>A0A9X1X042</accession>
<dbReference type="Pfam" id="PF00580">
    <property type="entry name" value="UvrD-helicase"/>
    <property type="match status" value="1"/>
</dbReference>
<gene>
    <name evidence="9" type="ORF">MKI79_08830</name>
</gene>
<reference evidence="9" key="1">
    <citation type="submission" date="2022-02" db="EMBL/GenBank/DDBJ databases">
        <title>Acinetobacter A3.8 sp. nov., isolated from Sediment (Zhairuo Island).</title>
        <authorList>
            <person name="Zheng K."/>
        </authorList>
    </citation>
    <scope>NUCLEOTIDE SEQUENCE</scope>
    <source>
        <strain evidence="9">A3.8</strain>
    </source>
</reference>
<dbReference type="PROSITE" id="PS51198">
    <property type="entry name" value="UVRD_HELICASE_ATP_BIND"/>
    <property type="match status" value="1"/>
</dbReference>
<feature type="binding site" evidence="7">
    <location>
        <begin position="44"/>
        <end position="51"/>
    </location>
    <ligand>
        <name>ATP</name>
        <dbReference type="ChEBI" id="CHEBI:30616"/>
    </ligand>
</feature>
<dbReference type="SUPFAM" id="SSF52540">
    <property type="entry name" value="P-loop containing nucleoside triphosphate hydrolases"/>
    <property type="match status" value="1"/>
</dbReference>
<keyword evidence="5" id="KW-0238">DNA-binding</keyword>
<evidence type="ECO:0000313" key="10">
    <source>
        <dbReference type="Proteomes" id="UP001139701"/>
    </source>
</evidence>
<comment type="caution">
    <text evidence="9">The sequence shown here is derived from an EMBL/GenBank/DDBJ whole genome shotgun (WGS) entry which is preliminary data.</text>
</comment>
<keyword evidence="1 7" id="KW-0547">Nucleotide-binding</keyword>
<dbReference type="GO" id="GO:0000725">
    <property type="term" value="P:recombinational repair"/>
    <property type="evidence" value="ECO:0007669"/>
    <property type="project" value="TreeGrafter"/>
</dbReference>
<evidence type="ECO:0000256" key="5">
    <source>
        <dbReference type="ARBA" id="ARBA00023125"/>
    </source>
</evidence>
<evidence type="ECO:0000256" key="2">
    <source>
        <dbReference type="ARBA" id="ARBA00022801"/>
    </source>
</evidence>
<evidence type="ECO:0000256" key="7">
    <source>
        <dbReference type="PROSITE-ProRule" id="PRU00560"/>
    </source>
</evidence>
<evidence type="ECO:0000313" key="9">
    <source>
        <dbReference type="EMBL" id="MCJ8147002.1"/>
    </source>
</evidence>
<keyword evidence="10" id="KW-1185">Reference proteome</keyword>
<dbReference type="PANTHER" id="PTHR11070">
    <property type="entry name" value="UVRD / RECB / PCRA DNA HELICASE FAMILY MEMBER"/>
    <property type="match status" value="1"/>
</dbReference>
<protein>
    <recommendedName>
        <fullName evidence="6">DNA 3'-5' helicase II</fullName>
    </recommendedName>
</protein>
<evidence type="ECO:0000256" key="1">
    <source>
        <dbReference type="ARBA" id="ARBA00022741"/>
    </source>
</evidence>
<dbReference type="GO" id="GO:0016787">
    <property type="term" value="F:hydrolase activity"/>
    <property type="evidence" value="ECO:0007669"/>
    <property type="project" value="UniProtKB-UniRule"/>
</dbReference>
<evidence type="ECO:0000256" key="4">
    <source>
        <dbReference type="ARBA" id="ARBA00022840"/>
    </source>
</evidence>
<dbReference type="GO" id="GO:0005524">
    <property type="term" value="F:ATP binding"/>
    <property type="evidence" value="ECO:0007669"/>
    <property type="project" value="UniProtKB-UniRule"/>
</dbReference>
<keyword evidence="3 7" id="KW-0347">Helicase</keyword>
<evidence type="ECO:0000256" key="6">
    <source>
        <dbReference type="ARBA" id="ARBA00034923"/>
    </source>
</evidence>
<dbReference type="RefSeq" id="WP_241572262.1">
    <property type="nucleotide sequence ID" value="NZ_JAKUML010000013.1"/>
</dbReference>
<keyword evidence="4 7" id="KW-0067">ATP-binding</keyword>
<dbReference type="InterPro" id="IPR027417">
    <property type="entry name" value="P-loop_NTPase"/>
</dbReference>
<keyword evidence="2 7" id="KW-0378">Hydrolase</keyword>
<feature type="domain" description="UvrD-like helicase ATP-binding" evidence="8">
    <location>
        <begin position="23"/>
        <end position="322"/>
    </location>
</feature>
<dbReference type="InterPro" id="IPR000212">
    <property type="entry name" value="DNA_helicase_UvrD/REP"/>
</dbReference>
<dbReference type="InterPro" id="IPR014016">
    <property type="entry name" value="UvrD-like_ATP-bd"/>
</dbReference>
<dbReference type="InterPro" id="IPR013986">
    <property type="entry name" value="DExx_box_DNA_helicase_dom_sf"/>
</dbReference>
<dbReference type="Proteomes" id="UP001139701">
    <property type="component" value="Unassembled WGS sequence"/>
</dbReference>
<organism evidence="9 10">
    <name type="scientific">Acinetobacter sedimenti</name>
    <dbReference type="NCBI Taxonomy" id="2919922"/>
    <lineage>
        <taxon>Bacteria</taxon>
        <taxon>Pseudomonadati</taxon>
        <taxon>Pseudomonadota</taxon>
        <taxon>Gammaproteobacteria</taxon>
        <taxon>Moraxellales</taxon>
        <taxon>Moraxellaceae</taxon>
        <taxon>Acinetobacter</taxon>
    </lineage>
</organism>
<dbReference type="Gene3D" id="1.10.10.160">
    <property type="match status" value="1"/>
</dbReference>
<dbReference type="PANTHER" id="PTHR11070:SF2">
    <property type="entry name" value="ATP-DEPENDENT DNA HELICASE SRS2"/>
    <property type="match status" value="1"/>
</dbReference>